<keyword evidence="11 18" id="KW-0413">Isomerase</keyword>
<feature type="binding site" evidence="17">
    <location>
        <position position="260"/>
    </location>
    <ligand>
        <name>(6S)-NADPHX</name>
        <dbReference type="ChEBI" id="CHEBI:64076"/>
    </ligand>
</feature>
<proteinExistence type="inferred from homology"/>
<dbReference type="CDD" id="cd01171">
    <property type="entry name" value="YXKO-related"/>
    <property type="match status" value="1"/>
</dbReference>
<dbReference type="Proteomes" id="UP000034491">
    <property type="component" value="Unassembled WGS sequence"/>
</dbReference>
<dbReference type="EC" id="5.1.99.6" evidence="19"/>
<feature type="binding site" evidence="18">
    <location>
        <begin position="60"/>
        <end position="64"/>
    </location>
    <ligand>
        <name>(6S)-NADPHX</name>
        <dbReference type="ChEBI" id="CHEBI:64076"/>
    </ligand>
</feature>
<keyword evidence="6 17" id="KW-0547">Nucleotide-binding</keyword>
<dbReference type="HAMAP" id="MF_01966">
    <property type="entry name" value="NADHX_epimerase"/>
    <property type="match status" value="1"/>
</dbReference>
<gene>
    <name evidence="17" type="primary">nnrD</name>
    <name evidence="18" type="synonym">nnrE</name>
    <name evidence="22" type="ORF">WH95_07295</name>
</gene>
<evidence type="ECO:0000256" key="1">
    <source>
        <dbReference type="ARBA" id="ARBA00000013"/>
    </source>
</evidence>
<dbReference type="InterPro" id="IPR036652">
    <property type="entry name" value="YjeF_N_dom_sf"/>
</dbReference>
<dbReference type="PROSITE" id="PS51385">
    <property type="entry name" value="YJEF_N"/>
    <property type="match status" value="1"/>
</dbReference>
<accession>A0A0M2RBW4</accession>
<feature type="binding site" evidence="18">
    <location>
        <position position="153"/>
    </location>
    <ligand>
        <name>(6S)-NADPHX</name>
        <dbReference type="ChEBI" id="CHEBI:64076"/>
    </ligand>
</feature>
<dbReference type="Pfam" id="PF03853">
    <property type="entry name" value="YjeF_N"/>
    <property type="match status" value="1"/>
</dbReference>
<dbReference type="InterPro" id="IPR029056">
    <property type="entry name" value="Ribokinase-like"/>
</dbReference>
<feature type="domain" description="YjeF C-terminal" evidence="20">
    <location>
        <begin position="227"/>
        <end position="497"/>
    </location>
</feature>
<comment type="function">
    <text evidence="18">Catalyzes the epimerization of the S- and R-forms of NAD(P)HX, a damaged form of NAD(P)H that is a result of enzymatic or heat-dependent hydration. This is a prerequisite for the S-specific NAD(P)H-hydrate dehydratase to allow the repair of both epimers of NAD(P)HX.</text>
</comment>
<dbReference type="GO" id="GO:0046496">
    <property type="term" value="P:nicotinamide nucleotide metabolic process"/>
    <property type="evidence" value="ECO:0007669"/>
    <property type="project" value="UniProtKB-UniRule"/>
</dbReference>
<comment type="cofactor">
    <cofactor evidence="18 19">
        <name>K(+)</name>
        <dbReference type="ChEBI" id="CHEBI:29103"/>
    </cofactor>
    <text evidence="18 19">Binds 1 potassium ion per subunit.</text>
</comment>
<feature type="domain" description="YjeF N-terminal" evidence="21">
    <location>
        <begin position="14"/>
        <end position="211"/>
    </location>
</feature>
<comment type="catalytic activity">
    <reaction evidence="15 17 19">
        <text>(6S)-NADHX + ADP = AMP + phosphate + NADH + H(+)</text>
        <dbReference type="Rhea" id="RHEA:32223"/>
        <dbReference type="ChEBI" id="CHEBI:15378"/>
        <dbReference type="ChEBI" id="CHEBI:43474"/>
        <dbReference type="ChEBI" id="CHEBI:57945"/>
        <dbReference type="ChEBI" id="CHEBI:64074"/>
        <dbReference type="ChEBI" id="CHEBI:456215"/>
        <dbReference type="ChEBI" id="CHEBI:456216"/>
        <dbReference type="EC" id="4.2.1.136"/>
    </reaction>
</comment>
<comment type="similarity">
    <text evidence="18">Belongs to the NnrE/AIBP family.</text>
</comment>
<dbReference type="HAMAP" id="MF_01965">
    <property type="entry name" value="NADHX_dehydratase"/>
    <property type="match status" value="1"/>
</dbReference>
<organism evidence="22 23">
    <name type="scientific">Kiloniella litopenaei</name>
    <dbReference type="NCBI Taxonomy" id="1549748"/>
    <lineage>
        <taxon>Bacteria</taxon>
        <taxon>Pseudomonadati</taxon>
        <taxon>Pseudomonadota</taxon>
        <taxon>Alphaproteobacteria</taxon>
        <taxon>Rhodospirillales</taxon>
        <taxon>Kiloniellaceae</taxon>
        <taxon>Kiloniella</taxon>
    </lineage>
</organism>
<feature type="binding site" evidence="18">
    <location>
        <position position="61"/>
    </location>
    <ligand>
        <name>K(+)</name>
        <dbReference type="ChEBI" id="CHEBI:29103"/>
    </ligand>
</feature>
<feature type="binding site" evidence="18">
    <location>
        <position position="156"/>
    </location>
    <ligand>
        <name>K(+)</name>
        <dbReference type="ChEBI" id="CHEBI:29103"/>
    </ligand>
</feature>
<feature type="binding site" evidence="17">
    <location>
        <position position="443"/>
    </location>
    <ligand>
        <name>(6S)-NADPHX</name>
        <dbReference type="ChEBI" id="CHEBI:64076"/>
    </ligand>
</feature>
<dbReference type="STRING" id="1549748.WH95_07295"/>
<dbReference type="GO" id="GO:0110051">
    <property type="term" value="P:metabolite repair"/>
    <property type="evidence" value="ECO:0007669"/>
    <property type="project" value="TreeGrafter"/>
</dbReference>
<evidence type="ECO:0000256" key="15">
    <source>
        <dbReference type="ARBA" id="ARBA00048238"/>
    </source>
</evidence>
<comment type="similarity">
    <text evidence="17">Belongs to the NnrD/CARKD family.</text>
</comment>
<dbReference type="InterPro" id="IPR030677">
    <property type="entry name" value="Nnr"/>
</dbReference>
<evidence type="ECO:0000256" key="17">
    <source>
        <dbReference type="HAMAP-Rule" id="MF_01965"/>
    </source>
</evidence>
<evidence type="ECO:0000313" key="23">
    <source>
        <dbReference type="Proteomes" id="UP000034491"/>
    </source>
</evidence>
<evidence type="ECO:0000256" key="9">
    <source>
        <dbReference type="ARBA" id="ARBA00022958"/>
    </source>
</evidence>
<feature type="binding site" evidence="18">
    <location>
        <begin position="126"/>
        <end position="132"/>
    </location>
    <ligand>
        <name>(6S)-NADPHX</name>
        <dbReference type="ChEBI" id="CHEBI:64076"/>
    </ligand>
</feature>
<comment type="cofactor">
    <cofactor evidence="17">
        <name>Mg(2+)</name>
        <dbReference type="ChEBI" id="CHEBI:18420"/>
    </cofactor>
</comment>
<evidence type="ECO:0000256" key="16">
    <source>
        <dbReference type="ARBA" id="ARBA00049209"/>
    </source>
</evidence>
<dbReference type="EMBL" id="LANI01000004">
    <property type="protein sequence ID" value="KKJ77490.1"/>
    <property type="molecule type" value="Genomic_DNA"/>
</dbReference>
<dbReference type="PROSITE" id="PS01050">
    <property type="entry name" value="YJEF_C_2"/>
    <property type="match status" value="1"/>
</dbReference>
<keyword evidence="10 17" id="KW-0520">NAD</keyword>
<dbReference type="SUPFAM" id="SSF53613">
    <property type="entry name" value="Ribokinase-like"/>
    <property type="match status" value="1"/>
</dbReference>
<evidence type="ECO:0000259" key="20">
    <source>
        <dbReference type="PROSITE" id="PS51383"/>
    </source>
</evidence>
<keyword evidence="9 18" id="KW-0630">Potassium</keyword>
<evidence type="ECO:0000256" key="3">
    <source>
        <dbReference type="ARBA" id="ARBA00006001"/>
    </source>
</evidence>
<comment type="function">
    <text evidence="17">Catalyzes the dehydration of the S-form of NAD(P)HX at the expense of ADP, which is converted to AMP. Together with NAD(P)HX epimerase, which catalyzes the epimerization of the S- and R-forms, the enzyme allows the repair of both epimers of NAD(P)HX, a damaged form of NAD(P)H that is a result of enzymatic or heat-dependent hydration.</text>
</comment>
<comment type="catalytic activity">
    <reaction evidence="16 17 19">
        <text>(6S)-NADPHX + ADP = AMP + phosphate + NADPH + H(+)</text>
        <dbReference type="Rhea" id="RHEA:32235"/>
        <dbReference type="ChEBI" id="CHEBI:15378"/>
        <dbReference type="ChEBI" id="CHEBI:43474"/>
        <dbReference type="ChEBI" id="CHEBI:57783"/>
        <dbReference type="ChEBI" id="CHEBI:64076"/>
        <dbReference type="ChEBI" id="CHEBI:456215"/>
        <dbReference type="ChEBI" id="CHEBI:456216"/>
        <dbReference type="EC" id="4.2.1.136"/>
    </reaction>
</comment>
<dbReference type="GO" id="GO:0052856">
    <property type="term" value="F:NAD(P)HX epimerase activity"/>
    <property type="evidence" value="ECO:0007669"/>
    <property type="project" value="UniProtKB-UniRule"/>
</dbReference>
<dbReference type="AlphaFoldDB" id="A0A0M2RBW4"/>
<comment type="subunit">
    <text evidence="17">Homotetramer.</text>
</comment>
<evidence type="ECO:0000256" key="8">
    <source>
        <dbReference type="ARBA" id="ARBA00022857"/>
    </source>
</evidence>
<evidence type="ECO:0000256" key="5">
    <source>
        <dbReference type="ARBA" id="ARBA00022723"/>
    </source>
</evidence>
<name>A0A0M2RBW4_9PROT</name>
<comment type="catalytic activity">
    <reaction evidence="1 18 19">
        <text>(6R)-NADHX = (6S)-NADHX</text>
        <dbReference type="Rhea" id="RHEA:32215"/>
        <dbReference type="ChEBI" id="CHEBI:64074"/>
        <dbReference type="ChEBI" id="CHEBI:64075"/>
        <dbReference type="EC" id="5.1.99.6"/>
    </reaction>
</comment>
<evidence type="ECO:0000259" key="21">
    <source>
        <dbReference type="PROSITE" id="PS51385"/>
    </source>
</evidence>
<evidence type="ECO:0000256" key="13">
    <source>
        <dbReference type="ARBA" id="ARBA00023268"/>
    </source>
</evidence>
<evidence type="ECO:0000313" key="22">
    <source>
        <dbReference type="EMBL" id="KKJ77490.1"/>
    </source>
</evidence>
<dbReference type="NCBIfam" id="TIGR00196">
    <property type="entry name" value="yjeF_cterm"/>
    <property type="match status" value="1"/>
</dbReference>
<dbReference type="InterPro" id="IPR004443">
    <property type="entry name" value="YjeF_N_dom"/>
</dbReference>
<evidence type="ECO:0000256" key="11">
    <source>
        <dbReference type="ARBA" id="ARBA00023235"/>
    </source>
</evidence>
<feature type="binding site" evidence="18">
    <location>
        <position position="122"/>
    </location>
    <ligand>
        <name>K(+)</name>
        <dbReference type="ChEBI" id="CHEBI:29103"/>
    </ligand>
</feature>
<keyword evidence="8 17" id="KW-0521">NADP</keyword>
<dbReference type="GO" id="GO:0005524">
    <property type="term" value="F:ATP binding"/>
    <property type="evidence" value="ECO:0007669"/>
    <property type="project" value="UniProtKB-UniRule"/>
</dbReference>
<keyword evidence="5 18" id="KW-0479">Metal-binding</keyword>
<comment type="caution">
    <text evidence="18">Lacks conserved residue(s) required for the propagation of feature annotation.</text>
</comment>
<dbReference type="OrthoDB" id="9806925at2"/>
<feature type="binding site" evidence="17">
    <location>
        <position position="442"/>
    </location>
    <ligand>
        <name>AMP</name>
        <dbReference type="ChEBI" id="CHEBI:456215"/>
    </ligand>
</feature>
<evidence type="ECO:0000256" key="18">
    <source>
        <dbReference type="HAMAP-Rule" id="MF_01966"/>
    </source>
</evidence>
<dbReference type="Gene3D" id="3.40.1190.20">
    <property type="match status" value="1"/>
</dbReference>
<evidence type="ECO:0000256" key="10">
    <source>
        <dbReference type="ARBA" id="ARBA00023027"/>
    </source>
</evidence>
<evidence type="ECO:0000256" key="19">
    <source>
        <dbReference type="PIRNR" id="PIRNR017184"/>
    </source>
</evidence>
<reference evidence="22 23" key="1">
    <citation type="submission" date="2015-03" db="EMBL/GenBank/DDBJ databases">
        <title>Genome sequence of Kiloniella sp. P1-1, isolated from the gut microflora of Pacific white shrimp, Penaeus vannamei.</title>
        <authorList>
            <person name="Shao Z."/>
            <person name="Wang L."/>
            <person name="Li X."/>
        </authorList>
    </citation>
    <scope>NUCLEOTIDE SEQUENCE [LARGE SCALE GENOMIC DNA]</scope>
    <source>
        <strain evidence="22 23">P1-1</strain>
    </source>
</reference>
<comment type="function">
    <text evidence="14 19">Bifunctional enzyme that catalyzes the epimerization of the S- and R-forms of NAD(P)HX and the dehydration of the S-form of NAD(P)HX at the expense of ADP, which is converted to AMP. This allows the repair of both epimers of NAD(P)HX, a damaged form of NAD(P)H that is a result of enzymatic or heat-dependent hydration.</text>
</comment>
<keyword evidence="23" id="KW-1185">Reference proteome</keyword>
<sequence length="501" mass="53478">MLGIDHSLLSVRDMYLADDLAMKSGVSGISLMEKAGQAVARAVCDMVPEGRVLVLCGPGNNGGDGFVAAAVLDDLGYEVKLYSMVSISALKGDALYFAKRWQGDVVHELGEANFQSADVIVDALFGAGLARPLDRTCCRFAEWSRGRRVVSVDMPSGVSGDTGEIVGDIAFSAEKTVTFFMKKTGHCLYPGTDLCGDIIVADIGIPKEVEVKLSSLSEENYLARENHPDLWSDQIPSYYYSRHKYHFGHSLVWGGEMSGAGRLAAMSALRVGSGLVTVLCSEADRLVYALTSPSLIVDDHKDHTELVVFMRDRKISAFVLGPGVLGSRAGRGDDFKSFVSDVLKSCLVPVVLDADGISVFEDKPEQLLSLLSEQVIITPHEGEFKRIFPDVRGGRLERARYAAVKAGCIVVLKGADTIIAAPDGRAVINTNAPYWLAKGGTGDVLSGIITGLLAQGLSIFDAACAGVWLHSDAAYRAGSGMIADDLITCIGASMAPFKDPK</sequence>
<keyword evidence="7 17" id="KW-0067">ATP-binding</keyword>
<dbReference type="RefSeq" id="WP_046505032.1">
    <property type="nucleotide sequence ID" value="NZ_LANI01000004.1"/>
</dbReference>
<dbReference type="PANTHER" id="PTHR12592:SF0">
    <property type="entry name" value="ATP-DEPENDENT (S)-NAD(P)H-HYDRATE DEHYDRATASE"/>
    <property type="match status" value="1"/>
</dbReference>
<dbReference type="NCBIfam" id="TIGR00197">
    <property type="entry name" value="yjeF_nterm"/>
    <property type="match status" value="1"/>
</dbReference>
<evidence type="ECO:0000256" key="6">
    <source>
        <dbReference type="ARBA" id="ARBA00022741"/>
    </source>
</evidence>
<dbReference type="GO" id="GO:0046872">
    <property type="term" value="F:metal ion binding"/>
    <property type="evidence" value="ECO:0007669"/>
    <property type="project" value="UniProtKB-UniRule"/>
</dbReference>
<evidence type="ECO:0000256" key="2">
    <source>
        <dbReference type="ARBA" id="ARBA00000909"/>
    </source>
</evidence>
<dbReference type="PANTHER" id="PTHR12592">
    <property type="entry name" value="ATP-DEPENDENT (S)-NAD(P)H-HYDRATE DEHYDRATASE FAMILY MEMBER"/>
    <property type="match status" value="1"/>
</dbReference>
<feature type="binding site" evidence="17">
    <location>
        <begin position="413"/>
        <end position="417"/>
    </location>
    <ligand>
        <name>AMP</name>
        <dbReference type="ChEBI" id="CHEBI:456215"/>
    </ligand>
</feature>
<protein>
    <recommendedName>
        <fullName evidence="19">Bifunctional NAD(P)H-hydrate repair enzyme</fullName>
    </recommendedName>
    <alternativeName>
        <fullName evidence="19">Nicotinamide nucleotide repair protein</fullName>
    </alternativeName>
    <domain>
        <recommendedName>
            <fullName evidence="19">ADP-dependent (S)-NAD(P)H-hydrate dehydratase</fullName>
            <ecNumber evidence="19">4.2.1.136</ecNumber>
        </recommendedName>
        <alternativeName>
            <fullName evidence="19">ADP-dependent NAD(P)HX dehydratase</fullName>
        </alternativeName>
    </domain>
    <domain>
        <recommendedName>
            <fullName evidence="19">NAD(P)H-hydrate epimerase</fullName>
            <ecNumber evidence="19">5.1.99.6</ecNumber>
        </recommendedName>
    </domain>
</protein>
<dbReference type="InterPro" id="IPR017953">
    <property type="entry name" value="Carbohydrate_kinase_pred_CS"/>
</dbReference>
<evidence type="ECO:0000256" key="12">
    <source>
        <dbReference type="ARBA" id="ARBA00023239"/>
    </source>
</evidence>
<dbReference type="InterPro" id="IPR000631">
    <property type="entry name" value="CARKD"/>
</dbReference>
<evidence type="ECO:0000256" key="14">
    <source>
        <dbReference type="ARBA" id="ARBA00025153"/>
    </source>
</evidence>
<dbReference type="EC" id="4.2.1.136" evidence="19"/>
<dbReference type="PIRSF" id="PIRSF017184">
    <property type="entry name" value="Nnr"/>
    <property type="match status" value="1"/>
</dbReference>
<dbReference type="Pfam" id="PF01256">
    <property type="entry name" value="Carb_kinase"/>
    <property type="match status" value="1"/>
</dbReference>
<feature type="binding site" evidence="17">
    <location>
        <position position="323"/>
    </location>
    <ligand>
        <name>(6S)-NADPHX</name>
        <dbReference type="ChEBI" id="CHEBI:64076"/>
    </ligand>
</feature>
<comment type="similarity">
    <text evidence="3 19">In the N-terminal section; belongs to the NnrE/AIBP family.</text>
</comment>
<comment type="similarity">
    <text evidence="4 19">In the C-terminal section; belongs to the NnrD/CARKD family.</text>
</comment>
<comment type="catalytic activity">
    <reaction evidence="2 18 19">
        <text>(6R)-NADPHX = (6S)-NADPHX</text>
        <dbReference type="Rhea" id="RHEA:32227"/>
        <dbReference type="ChEBI" id="CHEBI:64076"/>
        <dbReference type="ChEBI" id="CHEBI:64077"/>
        <dbReference type="EC" id="5.1.99.6"/>
    </reaction>
</comment>
<dbReference type="GO" id="GO:0052855">
    <property type="term" value="F:ADP-dependent NAD(P)H-hydrate dehydratase activity"/>
    <property type="evidence" value="ECO:0007669"/>
    <property type="project" value="UniProtKB-UniRule"/>
</dbReference>
<evidence type="ECO:0000256" key="7">
    <source>
        <dbReference type="ARBA" id="ARBA00022840"/>
    </source>
</evidence>
<evidence type="ECO:0000256" key="4">
    <source>
        <dbReference type="ARBA" id="ARBA00009524"/>
    </source>
</evidence>
<keyword evidence="12 17" id="KW-0456">Lyase</keyword>
<keyword evidence="13" id="KW-0511">Multifunctional enzyme</keyword>
<dbReference type="PATRIC" id="fig|1549748.8.peg.3422"/>
<feature type="binding site" evidence="17">
    <location>
        <position position="380"/>
    </location>
    <ligand>
        <name>(6S)-NADPHX</name>
        <dbReference type="ChEBI" id="CHEBI:64076"/>
    </ligand>
</feature>
<dbReference type="Gene3D" id="3.40.50.10260">
    <property type="entry name" value="YjeF N-terminal domain"/>
    <property type="match status" value="1"/>
</dbReference>
<comment type="caution">
    <text evidence="22">The sequence shown here is derived from an EMBL/GenBank/DDBJ whole genome shotgun (WGS) entry which is preliminary data.</text>
</comment>
<dbReference type="PROSITE" id="PS51383">
    <property type="entry name" value="YJEF_C_3"/>
    <property type="match status" value="1"/>
</dbReference>
<dbReference type="SUPFAM" id="SSF64153">
    <property type="entry name" value="YjeF N-terminal domain-like"/>
    <property type="match status" value="1"/>
</dbReference>